<sequence>MLIQGVLWGILPQFQTTADMIKGKWGRLNTSLIPTKPICTPVLERKIKLKSGTTSGPMGNNS</sequence>
<organism evidence="1 2">
    <name type="scientific">Lucilia cuprina</name>
    <name type="common">Green bottle fly</name>
    <name type="synonym">Australian sheep blowfly</name>
    <dbReference type="NCBI Taxonomy" id="7375"/>
    <lineage>
        <taxon>Eukaryota</taxon>
        <taxon>Metazoa</taxon>
        <taxon>Ecdysozoa</taxon>
        <taxon>Arthropoda</taxon>
        <taxon>Hexapoda</taxon>
        <taxon>Insecta</taxon>
        <taxon>Pterygota</taxon>
        <taxon>Neoptera</taxon>
        <taxon>Endopterygota</taxon>
        <taxon>Diptera</taxon>
        <taxon>Brachycera</taxon>
        <taxon>Muscomorpha</taxon>
        <taxon>Oestroidea</taxon>
        <taxon>Calliphoridae</taxon>
        <taxon>Luciliinae</taxon>
        <taxon>Lucilia</taxon>
    </lineage>
</organism>
<gene>
    <name evidence="1" type="ORF">FF38_03389</name>
</gene>
<name>A0A0L0BZZ0_LUCCU</name>
<evidence type="ECO:0000313" key="2">
    <source>
        <dbReference type="Proteomes" id="UP000037069"/>
    </source>
</evidence>
<dbReference type="EMBL" id="JRES01001093">
    <property type="protein sequence ID" value="KNC25632.1"/>
    <property type="molecule type" value="Genomic_DNA"/>
</dbReference>
<comment type="caution">
    <text evidence="1">The sequence shown here is derived from an EMBL/GenBank/DDBJ whole genome shotgun (WGS) entry which is preliminary data.</text>
</comment>
<accession>A0A0L0BZZ0</accession>
<protein>
    <submittedName>
        <fullName evidence="1">Uncharacterized protein</fullName>
    </submittedName>
</protein>
<dbReference type="AlphaFoldDB" id="A0A0L0BZZ0"/>
<reference evidence="1 2" key="1">
    <citation type="journal article" date="2015" name="Nat. Commun.">
        <title>Lucilia cuprina genome unlocks parasitic fly biology to underpin future interventions.</title>
        <authorList>
            <person name="Anstead C.A."/>
            <person name="Korhonen P.K."/>
            <person name="Young N.D."/>
            <person name="Hall R.S."/>
            <person name="Jex A.R."/>
            <person name="Murali S.C."/>
            <person name="Hughes D.S."/>
            <person name="Lee S.F."/>
            <person name="Perry T."/>
            <person name="Stroehlein A.J."/>
            <person name="Ansell B.R."/>
            <person name="Breugelmans B."/>
            <person name="Hofmann A."/>
            <person name="Qu J."/>
            <person name="Dugan S."/>
            <person name="Lee S.L."/>
            <person name="Chao H."/>
            <person name="Dinh H."/>
            <person name="Han Y."/>
            <person name="Doddapaneni H.V."/>
            <person name="Worley K.C."/>
            <person name="Muzny D.M."/>
            <person name="Ioannidis P."/>
            <person name="Waterhouse R.M."/>
            <person name="Zdobnov E.M."/>
            <person name="James P.J."/>
            <person name="Bagnall N.H."/>
            <person name="Kotze A.C."/>
            <person name="Gibbs R.A."/>
            <person name="Richards S."/>
            <person name="Batterham P."/>
            <person name="Gasser R.B."/>
        </authorList>
    </citation>
    <scope>NUCLEOTIDE SEQUENCE [LARGE SCALE GENOMIC DNA]</scope>
    <source>
        <strain evidence="1 2">LS</strain>
        <tissue evidence="1">Full body</tissue>
    </source>
</reference>
<evidence type="ECO:0000313" key="1">
    <source>
        <dbReference type="EMBL" id="KNC25632.1"/>
    </source>
</evidence>
<proteinExistence type="predicted"/>
<dbReference type="Proteomes" id="UP000037069">
    <property type="component" value="Unassembled WGS sequence"/>
</dbReference>
<keyword evidence="2" id="KW-1185">Reference proteome</keyword>